<keyword evidence="1" id="KW-0812">Transmembrane</keyword>
<evidence type="ECO:0000256" key="1">
    <source>
        <dbReference type="SAM" id="Phobius"/>
    </source>
</evidence>
<comment type="caution">
    <text evidence="2">The sequence shown here is derived from an EMBL/GenBank/DDBJ whole genome shotgun (WGS) entry which is preliminary data.</text>
</comment>
<dbReference type="Proteomes" id="UP001219525">
    <property type="component" value="Unassembled WGS sequence"/>
</dbReference>
<reference evidence="2" key="1">
    <citation type="submission" date="2023-03" db="EMBL/GenBank/DDBJ databases">
        <title>Massive genome expansion in bonnet fungi (Mycena s.s.) driven by repeated elements and novel gene families across ecological guilds.</title>
        <authorList>
            <consortium name="Lawrence Berkeley National Laboratory"/>
            <person name="Harder C.B."/>
            <person name="Miyauchi S."/>
            <person name="Viragh M."/>
            <person name="Kuo A."/>
            <person name="Thoen E."/>
            <person name="Andreopoulos B."/>
            <person name="Lu D."/>
            <person name="Skrede I."/>
            <person name="Drula E."/>
            <person name="Henrissat B."/>
            <person name="Morin E."/>
            <person name="Kohler A."/>
            <person name="Barry K."/>
            <person name="LaButti K."/>
            <person name="Morin E."/>
            <person name="Salamov A."/>
            <person name="Lipzen A."/>
            <person name="Mereny Z."/>
            <person name="Hegedus B."/>
            <person name="Baldrian P."/>
            <person name="Stursova M."/>
            <person name="Weitz H."/>
            <person name="Taylor A."/>
            <person name="Grigoriev I.V."/>
            <person name="Nagy L.G."/>
            <person name="Martin F."/>
            <person name="Kauserud H."/>
        </authorList>
    </citation>
    <scope>NUCLEOTIDE SEQUENCE</scope>
    <source>
        <strain evidence="2">9144</strain>
    </source>
</reference>
<protein>
    <submittedName>
        <fullName evidence="2">Uncharacterized protein</fullName>
    </submittedName>
</protein>
<accession>A0AAD6V2N1</accession>
<keyword evidence="1" id="KW-1133">Transmembrane helix</keyword>
<proteinExistence type="predicted"/>
<organism evidence="2 3">
    <name type="scientific">Mycena pura</name>
    <dbReference type="NCBI Taxonomy" id="153505"/>
    <lineage>
        <taxon>Eukaryota</taxon>
        <taxon>Fungi</taxon>
        <taxon>Dikarya</taxon>
        <taxon>Basidiomycota</taxon>
        <taxon>Agaricomycotina</taxon>
        <taxon>Agaricomycetes</taxon>
        <taxon>Agaricomycetidae</taxon>
        <taxon>Agaricales</taxon>
        <taxon>Marasmiineae</taxon>
        <taxon>Mycenaceae</taxon>
        <taxon>Mycena</taxon>
    </lineage>
</organism>
<keyword evidence="1" id="KW-0472">Membrane</keyword>
<dbReference type="AlphaFoldDB" id="A0AAD6V2N1"/>
<sequence>MFRNVAHKKSYRAFTTQMYGVASAFTASSTSLFNAGLLVLPPSSLKGAERLITWVQKTTTTATTTTPVGVVVPLPLSFGHSAGTIGHRPVPPGSPRVPIPFALDRLLNLGHLIPGAHSYAVFSLCIDFHRLATDHIPSRLRSFSPTPEASAPASAFAVFAVDTEHRREPAGGDGWVDWRCPGLGATSVLVATHIPFSAPSSVALRPLALESALAVPDTERTPLQNVSNNNQAGPSSAATDLRDLMVQRTAKKIQPAAKDTTHNAATVFEAVRKSYVHMVANCPAALEDLVGRWKLEWDSRCSESLTTEFIVPRFYKNFNREPDSTLGTLGEFYDVHNAAQRTKFFALPSSMKLQPPYIFLEARILVDEFEAKKGCTPPAFSKKLQGALASALPPLKSQFRPLGVYTDVVIAVATMTVDDDGQVDTKFPDLDDENLVTEKCEISKDIIAKGTSQCVYKAVYQNEPRALKRFFNVGNGRNCVTPLENQCELHKEAGRLLQIGWFLNSDVGEDLSITDCTLVIEITKPGQCCIWLLGVGS</sequence>
<feature type="transmembrane region" description="Helical" evidence="1">
    <location>
        <begin position="21"/>
        <end position="40"/>
    </location>
</feature>
<gene>
    <name evidence="2" type="ORF">GGX14DRAFT_573737</name>
</gene>
<evidence type="ECO:0000313" key="2">
    <source>
        <dbReference type="EMBL" id="KAJ7198177.1"/>
    </source>
</evidence>
<name>A0AAD6V2N1_9AGAR</name>
<dbReference type="EMBL" id="JARJCW010000074">
    <property type="protein sequence ID" value="KAJ7198177.1"/>
    <property type="molecule type" value="Genomic_DNA"/>
</dbReference>
<evidence type="ECO:0000313" key="3">
    <source>
        <dbReference type="Proteomes" id="UP001219525"/>
    </source>
</evidence>
<keyword evidence="3" id="KW-1185">Reference proteome</keyword>